<gene>
    <name evidence="2" type="primary">Vigan.11G201800</name>
    <name evidence="2" type="ORF">VIGAN_11201800</name>
</gene>
<feature type="non-terminal residue" evidence="2">
    <location>
        <position position="1"/>
    </location>
</feature>
<dbReference type="EMBL" id="AP015044">
    <property type="protein sequence ID" value="BAU02478.1"/>
    <property type="molecule type" value="Genomic_DNA"/>
</dbReference>
<feature type="transmembrane region" description="Helical" evidence="1">
    <location>
        <begin position="12"/>
        <end position="29"/>
    </location>
</feature>
<evidence type="ECO:0000313" key="2">
    <source>
        <dbReference type="EMBL" id="BAU02478.1"/>
    </source>
</evidence>
<dbReference type="Proteomes" id="UP000291084">
    <property type="component" value="Chromosome 11"/>
</dbReference>
<proteinExistence type="predicted"/>
<sequence>TVSYFHNWYRKFFFFILVKATVSIIILRHSSHECRAKPRTLPVLLHNPLLPPRLLSSHALLPVRCDCLKPEAWRYLAAIVKVVVGLGATSLLLPLHRNGFLLPRQNHNPL</sequence>
<keyword evidence="1" id="KW-0812">Transmembrane</keyword>
<evidence type="ECO:0000256" key="1">
    <source>
        <dbReference type="SAM" id="Phobius"/>
    </source>
</evidence>
<name>A0A0S3TBA9_PHAAN</name>
<feature type="transmembrane region" description="Helical" evidence="1">
    <location>
        <begin position="72"/>
        <end position="93"/>
    </location>
</feature>
<protein>
    <submittedName>
        <fullName evidence="2">Uncharacterized protein</fullName>
    </submittedName>
</protein>
<dbReference type="AlphaFoldDB" id="A0A0S3TBA9"/>
<evidence type="ECO:0000313" key="3">
    <source>
        <dbReference type="Proteomes" id="UP000291084"/>
    </source>
</evidence>
<keyword evidence="1" id="KW-1133">Transmembrane helix</keyword>
<organism evidence="2 3">
    <name type="scientific">Vigna angularis var. angularis</name>
    <dbReference type="NCBI Taxonomy" id="157739"/>
    <lineage>
        <taxon>Eukaryota</taxon>
        <taxon>Viridiplantae</taxon>
        <taxon>Streptophyta</taxon>
        <taxon>Embryophyta</taxon>
        <taxon>Tracheophyta</taxon>
        <taxon>Spermatophyta</taxon>
        <taxon>Magnoliopsida</taxon>
        <taxon>eudicotyledons</taxon>
        <taxon>Gunneridae</taxon>
        <taxon>Pentapetalae</taxon>
        <taxon>rosids</taxon>
        <taxon>fabids</taxon>
        <taxon>Fabales</taxon>
        <taxon>Fabaceae</taxon>
        <taxon>Papilionoideae</taxon>
        <taxon>50 kb inversion clade</taxon>
        <taxon>NPAAA clade</taxon>
        <taxon>indigoferoid/millettioid clade</taxon>
        <taxon>Phaseoleae</taxon>
        <taxon>Vigna</taxon>
    </lineage>
</organism>
<accession>A0A0S3TBA9</accession>
<keyword evidence="3" id="KW-1185">Reference proteome</keyword>
<reference evidence="2 3" key="1">
    <citation type="journal article" date="2015" name="Sci. Rep.">
        <title>The power of single molecule real-time sequencing technology in the de novo assembly of a eukaryotic genome.</title>
        <authorList>
            <person name="Sakai H."/>
            <person name="Naito K."/>
            <person name="Ogiso-Tanaka E."/>
            <person name="Takahashi Y."/>
            <person name="Iseki K."/>
            <person name="Muto C."/>
            <person name="Satou K."/>
            <person name="Teruya K."/>
            <person name="Shiroma A."/>
            <person name="Shimoji M."/>
            <person name="Hirano T."/>
            <person name="Itoh T."/>
            <person name="Kaga A."/>
            <person name="Tomooka N."/>
        </authorList>
    </citation>
    <scope>NUCLEOTIDE SEQUENCE [LARGE SCALE GENOMIC DNA]</scope>
    <source>
        <strain evidence="3">cv. Shumari</strain>
    </source>
</reference>
<keyword evidence="1" id="KW-0472">Membrane</keyword>